<proteinExistence type="predicted"/>
<evidence type="ECO:0000259" key="2">
    <source>
        <dbReference type="Pfam" id="PF20249"/>
    </source>
</evidence>
<reference evidence="3 4" key="1">
    <citation type="submission" date="2018-07" db="EMBL/GenBank/DDBJ databases">
        <title>Complete genome sequence of a Pseudomonas plecoglossicida strain pathogenic to the marine fish, Larimichthys crocea.</title>
        <authorList>
            <person name="Tao Z."/>
        </authorList>
    </citation>
    <scope>NUCLEOTIDE SEQUENCE [LARGE SCALE GENOMIC DNA]</scope>
    <source>
        <strain evidence="3 4">XSDHY-P</strain>
    </source>
</reference>
<dbReference type="InterPro" id="IPR048126">
    <property type="entry name" value="Toxin_VasX"/>
</dbReference>
<evidence type="ECO:0000313" key="3">
    <source>
        <dbReference type="EMBL" id="AXM95095.1"/>
    </source>
</evidence>
<sequence length="855" mass="94808">MNSWQAIFDQCAENRRLLDTVLKPGAEVTCTRTFSFLPLRYGAMGGSEAQRRLLPQLPAHLRRPFQVGPLGTSEFALRPLREGFLYLLIKRKGSAYAWHSQYRVSELGTLNLIDADQPWTPPPPLRIEADGIQGLTWMLKVNDVDGIDDLRFLYSPAPLTQGSRDNYRGLARYRDSMTAVNVALLASATPAPTPNVLTHDELELIADFAAARQPELERQLKAQAFSTYLPPQQAVFAEMMPAAGRQTPRGAAIVLDDALGLVQELNAWRNASSAPLEAFMAQEDGEKLSNQRKFTIAFAIDNIRQLVEDEAEQTYYKHQQGLGVRYTDPEYQASNRHVVAQSYRGYQTFRNPAHQRQVQEAAAKASRAQSWDKYAPYLDEGLRQAFLRRYREHVDKADAAKQARAPDHLRWLQSEALLVALEAFDPNDTEQALLFEDQMGKALVGMNATAAGEQWLERWRQAVVSRENLVWRSLAQNQQDIQDEVASLFSDQGALAFLDPEALQGRLKKLADLYDKSHMLLDSLVDSVAGPPSSYLVGGALLIDTLGNSVFQSPLATLVDKPLNKVLAATVQARLGRFARHIRVEMRDGKALSRGAKGRLDRALDRSFDEALRAETKGPMAELRVGRVLVFLELWNLYNKLAVTDKHSREYVEVVAAVVALTAAGVELGATAVTLAGRSGNAAVQQGAKVFSGGLRLTAGTLAGAAAAVGAWYDFNDFRENIKAEEYSIAGVYLLRSITQLDAASLSIAVGMGLANPFFEYLLKKYGSKPLVGTLIEKGAQISSSLATRMLPMLRIFFALNLVVFSLVLIEIFVLPDALQRYLDHCTFRKNRSNGIAETEEREIEILQNAIRSTL</sequence>
<dbReference type="EMBL" id="CP031146">
    <property type="protein sequence ID" value="AXM95095.1"/>
    <property type="molecule type" value="Genomic_DNA"/>
</dbReference>
<gene>
    <name evidence="3" type="ORF">DVB73_04380</name>
</gene>
<organism evidence="3 4">
    <name type="scientific">Pseudomonas plecoglossicida</name>
    <dbReference type="NCBI Taxonomy" id="70775"/>
    <lineage>
        <taxon>Bacteria</taxon>
        <taxon>Pseudomonadati</taxon>
        <taxon>Pseudomonadota</taxon>
        <taxon>Gammaproteobacteria</taxon>
        <taxon>Pseudomonadales</taxon>
        <taxon>Pseudomonadaceae</taxon>
        <taxon>Pseudomonas</taxon>
    </lineage>
</organism>
<dbReference type="InterPro" id="IPR046864">
    <property type="entry name" value="VasX_N"/>
</dbReference>
<name>A0AAD0QUU2_PSEDL</name>
<feature type="domain" description="Toxin VasX N-terminal region" evidence="2">
    <location>
        <begin position="30"/>
        <end position="183"/>
    </location>
</feature>
<keyword evidence="1" id="KW-1133">Transmembrane helix</keyword>
<feature type="transmembrane region" description="Helical" evidence="1">
    <location>
        <begin position="796"/>
        <end position="815"/>
    </location>
</feature>
<dbReference type="RefSeq" id="WP_116131187.1">
    <property type="nucleotide sequence ID" value="NZ_CP050291.1"/>
</dbReference>
<dbReference type="Proteomes" id="UP000256503">
    <property type="component" value="Chromosome"/>
</dbReference>
<dbReference type="Pfam" id="PF20249">
    <property type="entry name" value="VasX_N"/>
    <property type="match status" value="1"/>
</dbReference>
<protein>
    <recommendedName>
        <fullName evidence="2">Toxin VasX N-terminal region domain-containing protein</fullName>
    </recommendedName>
</protein>
<dbReference type="NCBIfam" id="NF041559">
    <property type="entry name" value="BTH_I2691_fam"/>
    <property type="match status" value="1"/>
</dbReference>
<accession>A0AAD0QUU2</accession>
<dbReference type="CDD" id="cd20707">
    <property type="entry name" value="MIX_III"/>
    <property type="match status" value="1"/>
</dbReference>
<dbReference type="AlphaFoldDB" id="A0AAD0QUU2"/>
<evidence type="ECO:0000313" key="4">
    <source>
        <dbReference type="Proteomes" id="UP000256503"/>
    </source>
</evidence>
<keyword evidence="1" id="KW-0472">Membrane</keyword>
<evidence type="ECO:0000256" key="1">
    <source>
        <dbReference type="SAM" id="Phobius"/>
    </source>
</evidence>
<keyword evidence="1" id="KW-0812">Transmembrane</keyword>